<dbReference type="SUPFAM" id="SSF103473">
    <property type="entry name" value="MFS general substrate transporter"/>
    <property type="match status" value="1"/>
</dbReference>
<feature type="transmembrane region" description="Helical" evidence="4">
    <location>
        <begin position="250"/>
        <end position="272"/>
    </location>
</feature>
<feature type="transmembrane region" description="Helical" evidence="4">
    <location>
        <begin position="83"/>
        <end position="101"/>
    </location>
</feature>
<dbReference type="RefSeq" id="WP_142861391.1">
    <property type="nucleotide sequence ID" value="NZ_VJMF01000003.1"/>
</dbReference>
<dbReference type="Proteomes" id="UP000316781">
    <property type="component" value="Unassembled WGS sequence"/>
</dbReference>
<accession>A0A549T8R2</accession>
<feature type="transmembrane region" description="Helical" evidence="4">
    <location>
        <begin position="343"/>
        <end position="363"/>
    </location>
</feature>
<keyword evidence="3 4" id="KW-0472">Membrane</keyword>
<reference evidence="6 7" key="1">
    <citation type="submission" date="2019-07" db="EMBL/GenBank/DDBJ databases">
        <title>Ln-dependent methylotrophs.</title>
        <authorList>
            <person name="Tani A."/>
        </authorList>
    </citation>
    <scope>NUCLEOTIDE SEQUENCE [LARGE SCALE GENOMIC DNA]</scope>
    <source>
        <strain evidence="6 7">SM89A</strain>
    </source>
</reference>
<feature type="transmembrane region" description="Helical" evidence="4">
    <location>
        <begin position="170"/>
        <end position="190"/>
    </location>
</feature>
<dbReference type="CDD" id="cd17324">
    <property type="entry name" value="MFS_NepI_like"/>
    <property type="match status" value="1"/>
</dbReference>
<feature type="transmembrane region" description="Helical" evidence="4">
    <location>
        <begin position="18"/>
        <end position="36"/>
    </location>
</feature>
<feature type="transmembrane region" description="Helical" evidence="4">
    <location>
        <begin position="222"/>
        <end position="244"/>
    </location>
</feature>
<dbReference type="PROSITE" id="PS50850">
    <property type="entry name" value="MFS"/>
    <property type="match status" value="1"/>
</dbReference>
<dbReference type="AlphaFoldDB" id="A0A549T8R2"/>
<dbReference type="EMBL" id="VJMF01000003">
    <property type="protein sequence ID" value="TRL38258.1"/>
    <property type="molecule type" value="Genomic_DNA"/>
</dbReference>
<evidence type="ECO:0000256" key="3">
    <source>
        <dbReference type="ARBA" id="ARBA00023136"/>
    </source>
</evidence>
<evidence type="ECO:0000259" key="5">
    <source>
        <dbReference type="PROSITE" id="PS50850"/>
    </source>
</evidence>
<evidence type="ECO:0000313" key="6">
    <source>
        <dbReference type="EMBL" id="TRL38258.1"/>
    </source>
</evidence>
<dbReference type="GO" id="GO:0022857">
    <property type="term" value="F:transmembrane transporter activity"/>
    <property type="evidence" value="ECO:0007669"/>
    <property type="project" value="InterPro"/>
</dbReference>
<sequence>MDALGGSDEIAAERLSRGLLLTLAAATGLAVANIYYNQPMLSLIEASLGPGAATSVPVLTQLGYASGLFLLTPLGDVTRRKQLIVAEFVLLAIALVLAGAAPDALTLAIASALVGFAASVAQQLVPLTAELAQPQRRGAAIGAVMSGLLLGVLLSRTLAGFVAAQFGWRTMFLAASPTMLLVALALQAILPDVRGELRLPYPELMGSLRRLWRDLAALRRAAFTQAFLFAAFSAFWTVLALRLAAPPLGLGAGSAGLFGVVGTIGVIAAPLAGRLADARGPSTIVRLGAALALASWAGMALWSDLAGLVAGVLALDLAMQAALVSNQHVIYALRADARGRLNTLFMTTMFLGGAGGSFSAMIAWRLGEWPAVAVLGMAFSAAALAIQLRAPPRPSLSREAGSETR</sequence>
<evidence type="ECO:0000256" key="1">
    <source>
        <dbReference type="ARBA" id="ARBA00022692"/>
    </source>
</evidence>
<dbReference type="InterPro" id="IPR020846">
    <property type="entry name" value="MFS_dom"/>
</dbReference>
<dbReference type="PANTHER" id="PTHR42910:SF1">
    <property type="entry name" value="MAJOR FACILITATOR SUPERFAMILY (MFS) PROFILE DOMAIN-CONTAINING PROTEIN"/>
    <property type="match status" value="1"/>
</dbReference>
<name>A0A549T8R2_METSR</name>
<feature type="transmembrane region" description="Helical" evidence="4">
    <location>
        <begin position="369"/>
        <end position="388"/>
    </location>
</feature>
<evidence type="ECO:0000256" key="4">
    <source>
        <dbReference type="SAM" id="Phobius"/>
    </source>
</evidence>
<dbReference type="InterPro" id="IPR036259">
    <property type="entry name" value="MFS_trans_sf"/>
</dbReference>
<organism evidence="6 7">
    <name type="scientific">Methylosinus sporium</name>
    <dbReference type="NCBI Taxonomy" id="428"/>
    <lineage>
        <taxon>Bacteria</taxon>
        <taxon>Pseudomonadati</taxon>
        <taxon>Pseudomonadota</taxon>
        <taxon>Alphaproteobacteria</taxon>
        <taxon>Hyphomicrobiales</taxon>
        <taxon>Methylocystaceae</taxon>
        <taxon>Methylosinus</taxon>
    </lineage>
</organism>
<evidence type="ECO:0000256" key="2">
    <source>
        <dbReference type="ARBA" id="ARBA00022989"/>
    </source>
</evidence>
<dbReference type="Pfam" id="PF07690">
    <property type="entry name" value="MFS_1"/>
    <property type="match status" value="1"/>
</dbReference>
<comment type="caution">
    <text evidence="6">The sequence shown here is derived from an EMBL/GenBank/DDBJ whole genome shotgun (WGS) entry which is preliminary data.</text>
</comment>
<gene>
    <name evidence="6" type="ORF">FM996_00685</name>
</gene>
<dbReference type="PANTHER" id="PTHR42910">
    <property type="entry name" value="TRANSPORTER SCO4007-RELATED"/>
    <property type="match status" value="1"/>
</dbReference>
<keyword evidence="2 4" id="KW-1133">Transmembrane helix</keyword>
<feature type="domain" description="Major facilitator superfamily (MFS) profile" evidence="5">
    <location>
        <begin position="1"/>
        <end position="394"/>
    </location>
</feature>
<dbReference type="InterPro" id="IPR011701">
    <property type="entry name" value="MFS"/>
</dbReference>
<protein>
    <submittedName>
        <fullName evidence="6">MFS transporter</fullName>
    </submittedName>
</protein>
<keyword evidence="1 4" id="KW-0812">Transmembrane</keyword>
<feature type="transmembrane region" description="Helical" evidence="4">
    <location>
        <begin position="139"/>
        <end position="164"/>
    </location>
</feature>
<proteinExistence type="predicted"/>
<dbReference type="Gene3D" id="1.20.1250.20">
    <property type="entry name" value="MFS general substrate transporter like domains"/>
    <property type="match status" value="1"/>
</dbReference>
<evidence type="ECO:0000313" key="7">
    <source>
        <dbReference type="Proteomes" id="UP000316781"/>
    </source>
</evidence>